<dbReference type="PROSITE" id="PS51318">
    <property type="entry name" value="TAT"/>
    <property type="match status" value="1"/>
</dbReference>
<dbReference type="GO" id="GO:0015344">
    <property type="term" value="F:siderophore uptake transmembrane transporter activity"/>
    <property type="evidence" value="ECO:0007669"/>
    <property type="project" value="TreeGrafter"/>
</dbReference>
<accession>A0A1J5RC98</accession>
<feature type="domain" description="TonB-dependent receptor plug" evidence="8">
    <location>
        <begin position="53"/>
        <end position="161"/>
    </location>
</feature>
<dbReference type="InterPro" id="IPR037066">
    <property type="entry name" value="Plug_dom_sf"/>
</dbReference>
<dbReference type="PROSITE" id="PS52016">
    <property type="entry name" value="TONB_DEPENDENT_REC_3"/>
    <property type="match status" value="1"/>
</dbReference>
<dbReference type="GO" id="GO:0044718">
    <property type="term" value="P:siderophore transmembrane transport"/>
    <property type="evidence" value="ECO:0007669"/>
    <property type="project" value="TreeGrafter"/>
</dbReference>
<dbReference type="Gene3D" id="2.40.170.20">
    <property type="entry name" value="TonB-dependent receptor, beta-barrel domain"/>
    <property type="match status" value="1"/>
</dbReference>
<dbReference type="Gene3D" id="2.170.130.10">
    <property type="entry name" value="TonB-dependent receptor, plug domain"/>
    <property type="match status" value="1"/>
</dbReference>
<reference evidence="9" key="1">
    <citation type="submission" date="2016-10" db="EMBL/GenBank/DDBJ databases">
        <title>Sequence of Gallionella enrichment culture.</title>
        <authorList>
            <person name="Poehlein A."/>
            <person name="Muehling M."/>
            <person name="Daniel R."/>
        </authorList>
    </citation>
    <scope>NUCLEOTIDE SEQUENCE</scope>
</reference>
<comment type="caution">
    <text evidence="9">The sequence shown here is derived from an EMBL/GenBank/DDBJ whole genome shotgun (WGS) entry which is preliminary data.</text>
</comment>
<dbReference type="InterPro" id="IPR012910">
    <property type="entry name" value="Plug_dom"/>
</dbReference>
<dbReference type="AlphaFoldDB" id="A0A1J5RC98"/>
<dbReference type="InterPro" id="IPR006311">
    <property type="entry name" value="TAT_signal"/>
</dbReference>
<dbReference type="SUPFAM" id="SSF56935">
    <property type="entry name" value="Porins"/>
    <property type="match status" value="1"/>
</dbReference>
<evidence type="ECO:0000259" key="7">
    <source>
        <dbReference type="Pfam" id="PF00593"/>
    </source>
</evidence>
<sequence>MSTARRPLLALLVAAAAPAAAATGATAPTAAASAPRALPGVVVQGLSYGHGALPSAISVLGRRALTEDQPRINLSETLNQVPGLIVNNRQDYAQDMQMSIRGFGADAPFGVQDLRLVLDGIPLTMPDGQAQSQVIDMPMLGGVKVIKGPFVALYGNAAGGVLEAWTRDAPRRPEATLSNWLGAWGTRQTVLSGGARSGAWSGVAGLTDLRTGGWRQHSQATRRQLNAVLRRDDGGNDRYSVVLNALNQNAQDPAGLTRDELQHDPGGVDPAILAYDARKTARNRQLGVSWGHRFDAADAMQLALYDGTRRVVQFLPFSGNFGYSAGGVVDLRDAFGGTRAQFTHAGELAAHAYRLAAGVDYGRENEWRKGWVNDFGTQTGLRNDQYNTVDNFAQFVQAHWQLGAGVELSGGLRHDQVRFHSSTALDAPFDAGSSGAASYASTDPVVGVLWHLNPDDSVYADYGHGFVTPTAYQLAYRPDGQPGLNFALQPMHLRSAEVGWRGRAGVLRVDAALYHVDTDNQIVVYQSNGGRTSYVNAGNTRRWGVDLGVRARLPHDLRARLAYSLIDVHFVGGPYDGRTMPGVPRQQLDSRLSWRPRALRGFHATLDWQLRSQVFVDANNSAAAQGWGVLNASLGTRQHKGRWTLHEYLRVDNVLDRHYVGAVVIADSNGRYYEAAPGRNAGIGVELTRGF</sequence>
<gene>
    <name evidence="9" type="primary">btuB_24</name>
    <name evidence="9" type="ORF">GALL_284510</name>
</gene>
<feature type="domain" description="TonB-dependent receptor-like beta-barrel" evidence="7">
    <location>
        <begin position="234"/>
        <end position="653"/>
    </location>
</feature>
<evidence type="ECO:0000256" key="3">
    <source>
        <dbReference type="ARBA" id="ARBA00022692"/>
    </source>
</evidence>
<dbReference type="PANTHER" id="PTHR30069">
    <property type="entry name" value="TONB-DEPENDENT OUTER MEMBRANE RECEPTOR"/>
    <property type="match status" value="1"/>
</dbReference>
<evidence type="ECO:0000256" key="1">
    <source>
        <dbReference type="ARBA" id="ARBA00004571"/>
    </source>
</evidence>
<keyword evidence="6" id="KW-0998">Cell outer membrane</keyword>
<evidence type="ECO:0000256" key="2">
    <source>
        <dbReference type="ARBA" id="ARBA00022448"/>
    </source>
</evidence>
<organism evidence="9">
    <name type="scientific">mine drainage metagenome</name>
    <dbReference type="NCBI Taxonomy" id="410659"/>
    <lineage>
        <taxon>unclassified sequences</taxon>
        <taxon>metagenomes</taxon>
        <taxon>ecological metagenomes</taxon>
    </lineage>
</organism>
<dbReference type="PANTHER" id="PTHR30069:SF28">
    <property type="entry name" value="TONB-DEPENDENT RECEPTOR YNCD-RELATED"/>
    <property type="match status" value="1"/>
</dbReference>
<dbReference type="InterPro" id="IPR036942">
    <property type="entry name" value="Beta-barrel_TonB_sf"/>
</dbReference>
<proteinExistence type="predicted"/>
<dbReference type="InterPro" id="IPR039426">
    <property type="entry name" value="TonB-dep_rcpt-like"/>
</dbReference>
<evidence type="ECO:0000256" key="4">
    <source>
        <dbReference type="ARBA" id="ARBA00023077"/>
    </source>
</evidence>
<keyword evidence="4" id="KW-0798">TonB box</keyword>
<keyword evidence="2" id="KW-0813">Transport</keyword>
<dbReference type="GO" id="GO:0009279">
    <property type="term" value="C:cell outer membrane"/>
    <property type="evidence" value="ECO:0007669"/>
    <property type="project" value="UniProtKB-SubCell"/>
</dbReference>
<dbReference type="Pfam" id="PF00593">
    <property type="entry name" value="TonB_dep_Rec_b-barrel"/>
    <property type="match status" value="1"/>
</dbReference>
<protein>
    <submittedName>
        <fullName evidence="9">Vitamin B12 transporter BtuB</fullName>
    </submittedName>
</protein>
<evidence type="ECO:0000313" key="9">
    <source>
        <dbReference type="EMBL" id="OIQ89647.1"/>
    </source>
</evidence>
<dbReference type="Pfam" id="PF07715">
    <property type="entry name" value="Plug"/>
    <property type="match status" value="1"/>
</dbReference>
<comment type="subcellular location">
    <subcellularLocation>
        <location evidence="1">Cell outer membrane</location>
        <topology evidence="1">Multi-pass membrane protein</topology>
    </subcellularLocation>
</comment>
<evidence type="ECO:0000256" key="5">
    <source>
        <dbReference type="ARBA" id="ARBA00023136"/>
    </source>
</evidence>
<keyword evidence="3" id="KW-0812">Transmembrane</keyword>
<keyword evidence="5" id="KW-0472">Membrane</keyword>
<evidence type="ECO:0000256" key="6">
    <source>
        <dbReference type="ARBA" id="ARBA00023237"/>
    </source>
</evidence>
<evidence type="ECO:0000259" key="8">
    <source>
        <dbReference type="Pfam" id="PF07715"/>
    </source>
</evidence>
<dbReference type="EMBL" id="MLJW01000321">
    <property type="protein sequence ID" value="OIQ89647.1"/>
    <property type="molecule type" value="Genomic_DNA"/>
</dbReference>
<name>A0A1J5RC98_9ZZZZ</name>
<dbReference type="InterPro" id="IPR000531">
    <property type="entry name" value="Beta-barrel_TonB"/>
</dbReference>